<sequence>MRWKSFIMILFLVVLLVGCNSTEGDKALIISSDVIESVKTVPDDFYEQSDERVMVKKVNNQDEFNTTWNEFGLQDNPKEIDWTSKVTFFLGLTESGSCPFQFKAVELNADKTTMIVHLDEQSKRGDCTDDLTPRTIIVEVDQDEVSEVVYVEIFGVENHYGKTPKVELIAE</sequence>
<comment type="caution">
    <text evidence="1">The sequence shown here is derived from an EMBL/GenBank/DDBJ whole genome shotgun (WGS) entry which is preliminary data.</text>
</comment>
<gene>
    <name evidence="1" type="ORF">KS419_17695</name>
</gene>
<dbReference type="PROSITE" id="PS51257">
    <property type="entry name" value="PROKAR_LIPOPROTEIN"/>
    <property type="match status" value="1"/>
</dbReference>
<name>A0ABS6JJJ6_9BACI</name>
<protein>
    <recommendedName>
        <fullName evidence="3">Lipoprotein</fullName>
    </recommendedName>
</protein>
<reference evidence="1 2" key="1">
    <citation type="submission" date="2021-06" db="EMBL/GenBank/DDBJ databases">
        <title>Bacillus sp. RD4P76, an endophyte from a halophyte.</title>
        <authorList>
            <person name="Sun J.-Q."/>
        </authorList>
    </citation>
    <scope>NUCLEOTIDE SEQUENCE [LARGE SCALE GENOMIC DNA]</scope>
    <source>
        <strain evidence="1 2">CGMCC 1.15917</strain>
    </source>
</reference>
<accession>A0ABS6JJJ6</accession>
<dbReference type="Proteomes" id="UP000784880">
    <property type="component" value="Unassembled WGS sequence"/>
</dbReference>
<keyword evidence="2" id="KW-1185">Reference proteome</keyword>
<dbReference type="EMBL" id="JAHQCS010000144">
    <property type="protein sequence ID" value="MBU9713565.1"/>
    <property type="molecule type" value="Genomic_DNA"/>
</dbReference>
<evidence type="ECO:0000313" key="1">
    <source>
        <dbReference type="EMBL" id="MBU9713565.1"/>
    </source>
</evidence>
<dbReference type="RefSeq" id="WP_217067717.1">
    <property type="nucleotide sequence ID" value="NZ_JAHQCS010000144.1"/>
</dbReference>
<evidence type="ECO:0000313" key="2">
    <source>
        <dbReference type="Proteomes" id="UP000784880"/>
    </source>
</evidence>
<organism evidence="1 2">
    <name type="scientific">Evansella tamaricis</name>
    <dbReference type="NCBI Taxonomy" id="2069301"/>
    <lineage>
        <taxon>Bacteria</taxon>
        <taxon>Bacillati</taxon>
        <taxon>Bacillota</taxon>
        <taxon>Bacilli</taxon>
        <taxon>Bacillales</taxon>
        <taxon>Bacillaceae</taxon>
        <taxon>Evansella</taxon>
    </lineage>
</organism>
<evidence type="ECO:0008006" key="3">
    <source>
        <dbReference type="Google" id="ProtNLM"/>
    </source>
</evidence>
<proteinExistence type="predicted"/>